<dbReference type="PROSITE" id="PS50861">
    <property type="entry name" value="AA_TRNA_LIGASE_II_GLYAB"/>
    <property type="match status" value="1"/>
</dbReference>
<comment type="caution">
    <text evidence="9">The sequence shown here is derived from an EMBL/GenBank/DDBJ whole genome shotgun (WGS) entry which is preliminary data.</text>
</comment>
<evidence type="ECO:0000256" key="5">
    <source>
        <dbReference type="ARBA" id="ARBA00022840"/>
    </source>
</evidence>
<dbReference type="Pfam" id="PF02092">
    <property type="entry name" value="tRNA_synt_2f"/>
    <property type="match status" value="1"/>
</dbReference>
<dbReference type="PRINTS" id="PR01045">
    <property type="entry name" value="TRNASYNTHGB"/>
</dbReference>
<dbReference type="GO" id="GO:0004820">
    <property type="term" value="F:glycine-tRNA ligase activity"/>
    <property type="evidence" value="ECO:0007669"/>
    <property type="project" value="UniProtKB-EC"/>
</dbReference>
<proteinExistence type="inferred from homology"/>
<feature type="non-terminal residue" evidence="9">
    <location>
        <position position="1"/>
    </location>
</feature>
<evidence type="ECO:0000256" key="7">
    <source>
        <dbReference type="ARBA" id="ARBA00023146"/>
    </source>
</evidence>
<feature type="non-terminal residue" evidence="9">
    <location>
        <position position="585"/>
    </location>
</feature>
<organism evidence="9">
    <name type="scientific">mine drainage metagenome</name>
    <dbReference type="NCBI Taxonomy" id="410659"/>
    <lineage>
        <taxon>unclassified sequences</taxon>
        <taxon>metagenomes</taxon>
        <taxon>ecological metagenomes</taxon>
    </lineage>
</organism>
<dbReference type="InterPro" id="IPR015944">
    <property type="entry name" value="Gly-tRNA-synth_bsu"/>
</dbReference>
<keyword evidence="4" id="KW-0547">Nucleotide-binding</keyword>
<dbReference type="GO" id="GO:0005524">
    <property type="term" value="F:ATP binding"/>
    <property type="evidence" value="ECO:0007669"/>
    <property type="project" value="UniProtKB-KW"/>
</dbReference>
<dbReference type="PANTHER" id="PTHR30075:SF2">
    <property type="entry name" value="GLYCINE--TRNA LIGASE, CHLOROPLASTIC_MITOCHONDRIAL 2"/>
    <property type="match status" value="1"/>
</dbReference>
<dbReference type="EC" id="6.1.1.14" evidence="2"/>
<evidence type="ECO:0000256" key="6">
    <source>
        <dbReference type="ARBA" id="ARBA00022917"/>
    </source>
</evidence>
<dbReference type="AlphaFoldDB" id="T0Y310"/>
<evidence type="ECO:0000256" key="4">
    <source>
        <dbReference type="ARBA" id="ARBA00022741"/>
    </source>
</evidence>
<evidence type="ECO:0000256" key="1">
    <source>
        <dbReference type="ARBA" id="ARBA00008226"/>
    </source>
</evidence>
<comment type="catalytic activity">
    <reaction evidence="8">
        <text>tRNA(Gly) + glycine + ATP = glycyl-tRNA(Gly) + AMP + diphosphate</text>
        <dbReference type="Rhea" id="RHEA:16013"/>
        <dbReference type="Rhea" id="RHEA-COMP:9664"/>
        <dbReference type="Rhea" id="RHEA-COMP:9683"/>
        <dbReference type="ChEBI" id="CHEBI:30616"/>
        <dbReference type="ChEBI" id="CHEBI:33019"/>
        <dbReference type="ChEBI" id="CHEBI:57305"/>
        <dbReference type="ChEBI" id="CHEBI:78442"/>
        <dbReference type="ChEBI" id="CHEBI:78522"/>
        <dbReference type="ChEBI" id="CHEBI:456215"/>
        <dbReference type="EC" id="6.1.1.14"/>
    </reaction>
</comment>
<reference evidence="9" key="2">
    <citation type="journal article" date="2014" name="ISME J.">
        <title>Microbial stratification in low pH oxic and suboxic macroscopic growths along an acid mine drainage.</title>
        <authorList>
            <person name="Mendez-Garcia C."/>
            <person name="Mesa V."/>
            <person name="Sprenger R.R."/>
            <person name="Richter M."/>
            <person name="Diez M.S."/>
            <person name="Solano J."/>
            <person name="Bargiela R."/>
            <person name="Golyshina O.V."/>
            <person name="Manteca A."/>
            <person name="Ramos J.L."/>
            <person name="Gallego J.R."/>
            <person name="Llorente I."/>
            <person name="Martins Dos Santos V.A."/>
            <person name="Jensen O.N."/>
            <person name="Pelaez A.I."/>
            <person name="Sanchez J."/>
            <person name="Ferrer M."/>
        </authorList>
    </citation>
    <scope>NUCLEOTIDE SEQUENCE</scope>
</reference>
<keyword evidence="3" id="KW-0436">Ligase</keyword>
<evidence type="ECO:0000256" key="3">
    <source>
        <dbReference type="ARBA" id="ARBA00022598"/>
    </source>
</evidence>
<dbReference type="GO" id="GO:0005829">
    <property type="term" value="C:cytosol"/>
    <property type="evidence" value="ECO:0007669"/>
    <property type="project" value="TreeGrafter"/>
</dbReference>
<gene>
    <name evidence="9" type="ORF">B1A_21677</name>
</gene>
<comment type="similarity">
    <text evidence="1">Belongs to the class-II aminoacyl-tRNA synthetase family.</text>
</comment>
<name>T0Y310_9ZZZZ</name>
<sequence length="585" mass="62996">AEAVHAGLSARGFALGDARHYCTPRRLAMYLPAVAAQQADGETRALGPALAAALDAEGLPTPALRGFAAKQGVDVAALTREATDKGERFVLVTQRVGQPLAVLLPEILAEAIKALPIAKPMRWGDHAWSFVRPLHWLVVLHGDQVIEAELFGIRSTRHSRGHRFMADKPVWITDADAYAEALRAAKVIADPGARRARIRDEVARVAAQLGGMPQMDDALLDQIANLTEWPVAIGCSFDEAFLAVPQEALISTMVANQKFVPLLDGHGHLLPRFIGVANIESRDETQIHHGYERVIRPRFADAKFFFDEDLKTPLATHQKALAAVVDQPALGSLWDKSLRVAELARVIANRVGVDAAQAARAASLAKCDLLTRMVGEFPELQGVMGRTYASRGDAPEVPEVAAALDEIYMPRQAGDGIAPSTLGRVLAVAERADTLAGLFAIGGKPGGAKDPYALRRAALGLARTLIEGGLQLDTRGLLLEALDAIPEAALAAGLKAAKIATALDAGARRAVLAEEIERFIVERLRGYYAEQGSPPGCSRPCWRWRHPAWWTSTGVCARWLTSPMRRNAPHWSRPTSASATSCASR</sequence>
<dbReference type="SUPFAM" id="SSF109604">
    <property type="entry name" value="HD-domain/PDEase-like"/>
    <property type="match status" value="1"/>
</dbReference>
<evidence type="ECO:0000256" key="2">
    <source>
        <dbReference type="ARBA" id="ARBA00012829"/>
    </source>
</evidence>
<dbReference type="InterPro" id="IPR006194">
    <property type="entry name" value="Gly-tRNA-synth_heterodimer"/>
</dbReference>
<evidence type="ECO:0000313" key="9">
    <source>
        <dbReference type="EMBL" id="EQD27408.1"/>
    </source>
</evidence>
<keyword evidence="5" id="KW-0067">ATP-binding</keyword>
<accession>T0Y310</accession>
<evidence type="ECO:0000256" key="8">
    <source>
        <dbReference type="ARBA" id="ARBA00047937"/>
    </source>
</evidence>
<keyword evidence="7 9" id="KW-0030">Aminoacyl-tRNA synthetase</keyword>
<keyword evidence="6" id="KW-0648">Protein biosynthesis</keyword>
<reference evidence="9" key="1">
    <citation type="submission" date="2013-08" db="EMBL/GenBank/DDBJ databases">
        <authorList>
            <person name="Mendez C."/>
            <person name="Richter M."/>
            <person name="Ferrer M."/>
            <person name="Sanchez J."/>
        </authorList>
    </citation>
    <scope>NUCLEOTIDE SEQUENCE</scope>
</reference>
<dbReference type="PANTHER" id="PTHR30075">
    <property type="entry name" value="GLYCYL-TRNA SYNTHETASE"/>
    <property type="match status" value="1"/>
</dbReference>
<protein>
    <recommendedName>
        <fullName evidence="2">glycine--tRNA ligase</fullName>
        <ecNumber evidence="2">6.1.1.14</ecNumber>
    </recommendedName>
</protein>
<dbReference type="GO" id="GO:0006426">
    <property type="term" value="P:glycyl-tRNA aminoacylation"/>
    <property type="evidence" value="ECO:0007669"/>
    <property type="project" value="InterPro"/>
</dbReference>
<dbReference type="NCBIfam" id="TIGR00211">
    <property type="entry name" value="glyS"/>
    <property type="match status" value="1"/>
</dbReference>
<dbReference type="EMBL" id="AUZX01016025">
    <property type="protein sequence ID" value="EQD27408.1"/>
    <property type="molecule type" value="Genomic_DNA"/>
</dbReference>